<dbReference type="InterPro" id="IPR003439">
    <property type="entry name" value="ABC_transporter-like_ATP-bd"/>
</dbReference>
<dbReference type="PROSITE" id="PS50929">
    <property type="entry name" value="ABC_TM1F"/>
    <property type="match status" value="1"/>
</dbReference>
<dbReference type="Gene3D" id="1.20.1560.10">
    <property type="entry name" value="ABC transporter type 1, transmembrane domain"/>
    <property type="match status" value="1"/>
</dbReference>
<dbReference type="GO" id="GO:0016887">
    <property type="term" value="F:ATP hydrolysis activity"/>
    <property type="evidence" value="ECO:0007669"/>
    <property type="project" value="InterPro"/>
</dbReference>
<evidence type="ECO:0000256" key="6">
    <source>
        <dbReference type="ARBA" id="ARBA00023136"/>
    </source>
</evidence>
<keyword evidence="4 10" id="KW-0067">ATP-binding</keyword>
<evidence type="ECO:0000259" key="9">
    <source>
        <dbReference type="PROSITE" id="PS50929"/>
    </source>
</evidence>
<dbReference type="SUPFAM" id="SSF90123">
    <property type="entry name" value="ABC transporter transmembrane region"/>
    <property type="match status" value="1"/>
</dbReference>
<dbReference type="Gene3D" id="3.40.50.300">
    <property type="entry name" value="P-loop containing nucleotide triphosphate hydrolases"/>
    <property type="match status" value="1"/>
</dbReference>
<dbReference type="GO" id="GO:0005524">
    <property type="term" value="F:ATP binding"/>
    <property type="evidence" value="ECO:0007669"/>
    <property type="project" value="UniProtKB-KW"/>
</dbReference>
<comment type="subcellular location">
    <subcellularLocation>
        <location evidence="1">Cell membrane</location>
        <topology evidence="1">Multi-pass membrane protein</topology>
    </subcellularLocation>
</comment>
<evidence type="ECO:0000256" key="2">
    <source>
        <dbReference type="ARBA" id="ARBA00022692"/>
    </source>
</evidence>
<feature type="transmembrane region" description="Helical" evidence="7">
    <location>
        <begin position="148"/>
        <end position="176"/>
    </location>
</feature>
<keyword evidence="2 7" id="KW-0812">Transmembrane</keyword>
<dbReference type="GO" id="GO:0140359">
    <property type="term" value="F:ABC-type transporter activity"/>
    <property type="evidence" value="ECO:0007669"/>
    <property type="project" value="InterPro"/>
</dbReference>
<feature type="domain" description="ABC transmembrane type-1" evidence="9">
    <location>
        <begin position="34"/>
        <end position="290"/>
    </location>
</feature>
<proteinExistence type="predicted"/>
<dbReference type="PANTHER" id="PTHR24221:SF654">
    <property type="entry name" value="ATP-BINDING CASSETTE SUB-FAMILY B MEMBER 6"/>
    <property type="match status" value="1"/>
</dbReference>
<dbReference type="InterPro" id="IPR003593">
    <property type="entry name" value="AAA+_ATPase"/>
</dbReference>
<keyword evidence="5 7" id="KW-1133">Transmembrane helix</keyword>
<dbReference type="SUPFAM" id="SSF52540">
    <property type="entry name" value="P-loop containing nucleoside triphosphate hydrolases"/>
    <property type="match status" value="1"/>
</dbReference>
<evidence type="ECO:0000259" key="8">
    <source>
        <dbReference type="PROSITE" id="PS50893"/>
    </source>
</evidence>
<dbReference type="InterPro" id="IPR039421">
    <property type="entry name" value="Type_1_exporter"/>
</dbReference>
<dbReference type="GO" id="GO:0005886">
    <property type="term" value="C:plasma membrane"/>
    <property type="evidence" value="ECO:0007669"/>
    <property type="project" value="UniProtKB-SubCell"/>
</dbReference>
<dbReference type="PANTHER" id="PTHR24221">
    <property type="entry name" value="ATP-BINDING CASSETTE SUB-FAMILY B"/>
    <property type="match status" value="1"/>
</dbReference>
<keyword evidence="3" id="KW-0547">Nucleotide-binding</keyword>
<evidence type="ECO:0000313" key="11">
    <source>
        <dbReference type="Proteomes" id="UP000823891"/>
    </source>
</evidence>
<protein>
    <submittedName>
        <fullName evidence="10">ATP-binding cassette domain-containing protein</fullName>
    </submittedName>
</protein>
<feature type="transmembrane region" description="Helical" evidence="7">
    <location>
        <begin position="67"/>
        <end position="84"/>
    </location>
</feature>
<dbReference type="Pfam" id="PF00664">
    <property type="entry name" value="ABC_membrane"/>
    <property type="match status" value="1"/>
</dbReference>
<evidence type="ECO:0000256" key="5">
    <source>
        <dbReference type="ARBA" id="ARBA00022989"/>
    </source>
</evidence>
<keyword evidence="6 7" id="KW-0472">Membrane</keyword>
<feature type="transmembrane region" description="Helical" evidence="7">
    <location>
        <begin position="26"/>
        <end position="47"/>
    </location>
</feature>
<sequence>MRKTTAKIFSPFHLHTPVGRYRAPGFPAYCVLETAALLLLLGADILSPFFYKEFIDRVLLNGELDRLFPICALMLGLFAARYAVRLIKLKTEMKYEFSVQAEIRGRLFDSYAGYSVPDREGEYLKLYDEYARKLSEGFRKYRMEPLSCALTVLVLGIISICIDLQLFLISILAIAASFTINHICAERIHGNSEGYRRVKAENDSWILSLLQNLSGIRGLGRADELTDRYGRLEEAVFSSYARERKILCGVSVLQDFNYRFLLEMVLYFYGGYLILNDRLLLGTFMAFLSYYKKIYRNVKLLGDRKIACKKEAPWLESVTEAAEKAAEPEAKKTPGKMESIHEAVGEELHICGDYYPYGKEENIFHLSVEDVRIKKGSRIAVVGESGCGKTSFAKLICGLYERCGCFYVEKEPYFFDLSVMDNLLLVDEDREKAKRYLRLCFSPEEIEELKMLRADKKIGEGGCRLSGGQRERLNMVRVLLKSPSLIVWDEATAQMDAEVEKKMYEMIRAELPESTHIFISHKKEVLAYVDEVICAENGRVRMGGSCR</sequence>
<dbReference type="SMART" id="SM00382">
    <property type="entry name" value="AAA"/>
    <property type="match status" value="1"/>
</dbReference>
<dbReference type="InterPro" id="IPR027417">
    <property type="entry name" value="P-loop_NTPase"/>
</dbReference>
<dbReference type="Pfam" id="PF00005">
    <property type="entry name" value="ABC_tran"/>
    <property type="match status" value="1"/>
</dbReference>
<comment type="caution">
    <text evidence="10">The sequence shown here is derived from an EMBL/GenBank/DDBJ whole genome shotgun (WGS) entry which is preliminary data.</text>
</comment>
<evidence type="ECO:0000256" key="1">
    <source>
        <dbReference type="ARBA" id="ARBA00004651"/>
    </source>
</evidence>
<evidence type="ECO:0000313" key="10">
    <source>
        <dbReference type="EMBL" id="HJC25065.1"/>
    </source>
</evidence>
<dbReference type="Proteomes" id="UP000823891">
    <property type="component" value="Unassembled WGS sequence"/>
</dbReference>
<dbReference type="PROSITE" id="PS50893">
    <property type="entry name" value="ABC_TRANSPORTER_2"/>
    <property type="match status" value="1"/>
</dbReference>
<name>A0A9D2SRU0_9FIRM</name>
<evidence type="ECO:0000256" key="4">
    <source>
        <dbReference type="ARBA" id="ARBA00022840"/>
    </source>
</evidence>
<reference evidence="10" key="2">
    <citation type="submission" date="2021-04" db="EMBL/GenBank/DDBJ databases">
        <authorList>
            <person name="Gilroy R."/>
        </authorList>
    </citation>
    <scope>NUCLEOTIDE SEQUENCE</scope>
    <source>
        <strain evidence="10">USAMLcec2-132</strain>
    </source>
</reference>
<accession>A0A9D2SRU0</accession>
<dbReference type="AlphaFoldDB" id="A0A9D2SRU0"/>
<reference evidence="10" key="1">
    <citation type="journal article" date="2021" name="PeerJ">
        <title>Extensive microbial diversity within the chicken gut microbiome revealed by metagenomics and culture.</title>
        <authorList>
            <person name="Gilroy R."/>
            <person name="Ravi A."/>
            <person name="Getino M."/>
            <person name="Pursley I."/>
            <person name="Horton D.L."/>
            <person name="Alikhan N.F."/>
            <person name="Baker D."/>
            <person name="Gharbi K."/>
            <person name="Hall N."/>
            <person name="Watson M."/>
            <person name="Adriaenssens E.M."/>
            <person name="Foster-Nyarko E."/>
            <person name="Jarju S."/>
            <person name="Secka A."/>
            <person name="Antonio M."/>
            <person name="Oren A."/>
            <person name="Chaudhuri R.R."/>
            <person name="La Ragione R."/>
            <person name="Hildebrand F."/>
            <person name="Pallen M.J."/>
        </authorList>
    </citation>
    <scope>NUCLEOTIDE SEQUENCE</scope>
    <source>
        <strain evidence="10">USAMLcec2-132</strain>
    </source>
</reference>
<evidence type="ECO:0000256" key="7">
    <source>
        <dbReference type="SAM" id="Phobius"/>
    </source>
</evidence>
<dbReference type="InterPro" id="IPR036640">
    <property type="entry name" value="ABC1_TM_sf"/>
</dbReference>
<dbReference type="EMBL" id="DWWS01000054">
    <property type="protein sequence ID" value="HJC25065.1"/>
    <property type="molecule type" value="Genomic_DNA"/>
</dbReference>
<gene>
    <name evidence="10" type="ORF">H9761_15430</name>
</gene>
<feature type="domain" description="ABC transporter" evidence="8">
    <location>
        <begin position="348"/>
        <end position="547"/>
    </location>
</feature>
<evidence type="ECO:0000256" key="3">
    <source>
        <dbReference type="ARBA" id="ARBA00022741"/>
    </source>
</evidence>
<organism evidence="10 11">
    <name type="scientific">Candidatus Eisenbergiella merdavium</name>
    <dbReference type="NCBI Taxonomy" id="2838551"/>
    <lineage>
        <taxon>Bacteria</taxon>
        <taxon>Bacillati</taxon>
        <taxon>Bacillota</taxon>
        <taxon>Clostridia</taxon>
        <taxon>Lachnospirales</taxon>
        <taxon>Lachnospiraceae</taxon>
        <taxon>Eisenbergiella</taxon>
    </lineage>
</organism>
<dbReference type="InterPro" id="IPR011527">
    <property type="entry name" value="ABC1_TM_dom"/>
</dbReference>